<keyword evidence="6" id="KW-1185">Reference proteome</keyword>
<sequence length="115" mass="13634">MTEVMDVFKVLSDETRLRTMILLYNKSLCVCQIQAVLEETQPKISKHLGKLRDLNFVQSKRLEQMMYYNIDDSNKLLISLLKDIILHLENDATYKKDMHRLEHVEDYIQVKAFEA</sequence>
<evidence type="ECO:0000313" key="6">
    <source>
        <dbReference type="Proteomes" id="UP000279029"/>
    </source>
</evidence>
<proteinExistence type="predicted"/>
<dbReference type="PANTHER" id="PTHR33154">
    <property type="entry name" value="TRANSCRIPTIONAL REGULATOR, ARSR FAMILY"/>
    <property type="match status" value="1"/>
</dbReference>
<name>A0A3P7RXL1_9FIRM</name>
<dbReference type="AlphaFoldDB" id="A0A3P7RXL1"/>
<dbReference type="PANTHER" id="PTHR33154:SF18">
    <property type="entry name" value="ARSENICAL RESISTANCE OPERON REPRESSOR"/>
    <property type="match status" value="1"/>
</dbReference>
<dbReference type="GO" id="GO:0003700">
    <property type="term" value="F:DNA-binding transcription factor activity"/>
    <property type="evidence" value="ECO:0007669"/>
    <property type="project" value="InterPro"/>
</dbReference>
<keyword evidence="2" id="KW-0238">DNA-binding</keyword>
<dbReference type="RefSeq" id="WP_125136777.1">
    <property type="nucleotide sequence ID" value="NZ_LR130778.1"/>
</dbReference>
<evidence type="ECO:0000256" key="1">
    <source>
        <dbReference type="ARBA" id="ARBA00023015"/>
    </source>
</evidence>
<dbReference type="PROSITE" id="PS50987">
    <property type="entry name" value="HTH_ARSR_2"/>
    <property type="match status" value="1"/>
</dbReference>
<dbReference type="Pfam" id="PF01022">
    <property type="entry name" value="HTH_5"/>
    <property type="match status" value="1"/>
</dbReference>
<dbReference type="EMBL" id="LR130778">
    <property type="protein sequence ID" value="VDN47466.1"/>
    <property type="molecule type" value="Genomic_DNA"/>
</dbReference>
<dbReference type="SMART" id="SM00418">
    <property type="entry name" value="HTH_ARSR"/>
    <property type="match status" value="1"/>
</dbReference>
<dbReference type="OrthoDB" id="9798835at2"/>
<organism evidence="5 6">
    <name type="scientific">Petrocella atlantisensis</name>
    <dbReference type="NCBI Taxonomy" id="2173034"/>
    <lineage>
        <taxon>Bacteria</taxon>
        <taxon>Bacillati</taxon>
        <taxon>Bacillota</taxon>
        <taxon>Clostridia</taxon>
        <taxon>Lachnospirales</taxon>
        <taxon>Vallitaleaceae</taxon>
        <taxon>Petrocella</taxon>
    </lineage>
</organism>
<dbReference type="SUPFAM" id="SSF46785">
    <property type="entry name" value="Winged helix' DNA-binding domain"/>
    <property type="match status" value="1"/>
</dbReference>
<evidence type="ECO:0000313" key="5">
    <source>
        <dbReference type="EMBL" id="VDN47466.1"/>
    </source>
</evidence>
<dbReference type="GO" id="GO:0003677">
    <property type="term" value="F:DNA binding"/>
    <property type="evidence" value="ECO:0007669"/>
    <property type="project" value="UniProtKB-KW"/>
</dbReference>
<dbReference type="NCBIfam" id="NF033788">
    <property type="entry name" value="HTH_metalloreg"/>
    <property type="match status" value="1"/>
</dbReference>
<gene>
    <name evidence="5" type="ORF">PATL70BA_1580</name>
</gene>
<dbReference type="InterPro" id="IPR011991">
    <property type="entry name" value="ArsR-like_HTH"/>
</dbReference>
<dbReference type="KEGG" id="cbar:PATL70BA_1580"/>
<accession>A0A3P7RXL1</accession>
<dbReference type="CDD" id="cd00090">
    <property type="entry name" value="HTH_ARSR"/>
    <property type="match status" value="1"/>
</dbReference>
<protein>
    <submittedName>
        <fullName evidence="5">Transcriptional regulator</fullName>
    </submittedName>
</protein>
<evidence type="ECO:0000259" key="4">
    <source>
        <dbReference type="PROSITE" id="PS50987"/>
    </source>
</evidence>
<reference evidence="5 6" key="1">
    <citation type="submission" date="2018-09" db="EMBL/GenBank/DDBJ databases">
        <authorList>
            <person name="Postec A."/>
        </authorList>
    </citation>
    <scope>NUCLEOTIDE SEQUENCE [LARGE SCALE GENOMIC DNA]</scope>
    <source>
        <strain evidence="5">70B-A</strain>
    </source>
</reference>
<dbReference type="InterPro" id="IPR001845">
    <property type="entry name" value="HTH_ArsR_DNA-bd_dom"/>
</dbReference>
<dbReference type="Proteomes" id="UP000279029">
    <property type="component" value="Chromosome"/>
</dbReference>
<evidence type="ECO:0000256" key="2">
    <source>
        <dbReference type="ARBA" id="ARBA00023125"/>
    </source>
</evidence>
<keyword evidence="1" id="KW-0805">Transcription regulation</keyword>
<dbReference type="PRINTS" id="PR00778">
    <property type="entry name" value="HTHARSR"/>
</dbReference>
<evidence type="ECO:0000256" key="3">
    <source>
        <dbReference type="ARBA" id="ARBA00023163"/>
    </source>
</evidence>
<keyword evidence="3" id="KW-0804">Transcription</keyword>
<dbReference type="Gene3D" id="1.10.10.10">
    <property type="entry name" value="Winged helix-like DNA-binding domain superfamily/Winged helix DNA-binding domain"/>
    <property type="match status" value="1"/>
</dbReference>
<dbReference type="InterPro" id="IPR036390">
    <property type="entry name" value="WH_DNA-bd_sf"/>
</dbReference>
<dbReference type="InterPro" id="IPR051081">
    <property type="entry name" value="HTH_MetalResp_TranReg"/>
</dbReference>
<feature type="domain" description="HTH arsR-type" evidence="4">
    <location>
        <begin position="1"/>
        <end position="92"/>
    </location>
</feature>
<dbReference type="InterPro" id="IPR036388">
    <property type="entry name" value="WH-like_DNA-bd_sf"/>
</dbReference>